<dbReference type="SMART" id="SM00347">
    <property type="entry name" value="HTH_MARR"/>
    <property type="match status" value="1"/>
</dbReference>
<protein>
    <submittedName>
        <fullName evidence="5">Transcriptional regulator, MarR family</fullName>
    </submittedName>
</protein>
<evidence type="ECO:0000256" key="3">
    <source>
        <dbReference type="ARBA" id="ARBA00023163"/>
    </source>
</evidence>
<keyword evidence="1" id="KW-0805">Transcription regulation</keyword>
<reference evidence="6" key="2">
    <citation type="submission" date="2013-04" db="EMBL/GenBank/DDBJ databases">
        <title>Bisphenol A degrading Sphingobium sp. strain BiD32.</title>
        <authorList>
            <person name="Nielsen J.L."/>
            <person name="Zhou N.A."/>
            <person name="Kjeldal H."/>
        </authorList>
    </citation>
    <scope>NUCLEOTIDE SEQUENCE [LARGE SCALE GENOMIC DNA]</scope>
    <source>
        <strain evidence="6">BiD32</strain>
    </source>
</reference>
<evidence type="ECO:0000256" key="1">
    <source>
        <dbReference type="ARBA" id="ARBA00023015"/>
    </source>
</evidence>
<evidence type="ECO:0000313" key="5">
    <source>
        <dbReference type="EMBL" id="CCW16407.1"/>
    </source>
</evidence>
<dbReference type="Proteomes" id="UP000013201">
    <property type="component" value="Unassembled WGS sequence"/>
</dbReference>
<dbReference type="AlphaFoldDB" id="N1MLB2"/>
<dbReference type="GO" id="GO:0003677">
    <property type="term" value="F:DNA binding"/>
    <property type="evidence" value="ECO:0007669"/>
    <property type="project" value="UniProtKB-KW"/>
</dbReference>
<dbReference type="Gene3D" id="1.10.10.10">
    <property type="entry name" value="Winged helix-like DNA-binding domain superfamily/Winged helix DNA-binding domain"/>
    <property type="match status" value="1"/>
</dbReference>
<dbReference type="PROSITE" id="PS50995">
    <property type="entry name" value="HTH_MARR_2"/>
    <property type="match status" value="1"/>
</dbReference>
<feature type="domain" description="HTH marR-type" evidence="4">
    <location>
        <begin position="45"/>
        <end position="177"/>
    </location>
</feature>
<keyword evidence="6" id="KW-1185">Reference proteome</keyword>
<dbReference type="InterPro" id="IPR000835">
    <property type="entry name" value="HTH_MarR-typ"/>
</dbReference>
<dbReference type="PANTHER" id="PTHR42756">
    <property type="entry name" value="TRANSCRIPTIONAL REGULATOR, MARR"/>
    <property type="match status" value="1"/>
</dbReference>
<accession>N1MLB2</accession>
<keyword evidence="3" id="KW-0804">Transcription</keyword>
<dbReference type="SUPFAM" id="SSF46785">
    <property type="entry name" value="Winged helix' DNA-binding domain"/>
    <property type="match status" value="1"/>
</dbReference>
<proteinExistence type="predicted"/>
<comment type="caution">
    <text evidence="5">The sequence shown here is derived from an EMBL/GenBank/DDBJ whole genome shotgun (WGS) entry which is preliminary data.</text>
</comment>
<name>N1MLB2_9SPHN</name>
<dbReference type="GO" id="GO:0003700">
    <property type="term" value="F:DNA-binding transcription factor activity"/>
    <property type="evidence" value="ECO:0007669"/>
    <property type="project" value="InterPro"/>
</dbReference>
<evidence type="ECO:0000259" key="4">
    <source>
        <dbReference type="PROSITE" id="PS50995"/>
    </source>
</evidence>
<dbReference type="Pfam" id="PF12802">
    <property type="entry name" value="MarR_2"/>
    <property type="match status" value="1"/>
</dbReference>
<organism evidence="5 6">
    <name type="scientific">Sphingobium indicum BiD32</name>
    <dbReference type="NCBI Taxonomy" id="1301087"/>
    <lineage>
        <taxon>Bacteria</taxon>
        <taxon>Pseudomonadati</taxon>
        <taxon>Pseudomonadota</taxon>
        <taxon>Alphaproteobacteria</taxon>
        <taxon>Sphingomonadales</taxon>
        <taxon>Sphingomonadaceae</taxon>
        <taxon>Sphingobium</taxon>
    </lineage>
</organism>
<sequence length="182" mass="19988">MSDPAQNIAPACNEDGFVSPQWRYGTRFMAEPNDDLLADDAKALMRNASLKLVVIARQLRAHFDQSVVRLGVTRSQWTVIAAVARHPGATQRTIANMLEIAEASAGRLIDRLCADGLLERRAKDDDRRAHAVFLTETGQTITTQLAGIARANEEVAFAGFDHDDLHRINALLDTISENIGKP</sequence>
<dbReference type="InterPro" id="IPR036390">
    <property type="entry name" value="WH_DNA-bd_sf"/>
</dbReference>
<keyword evidence="2" id="KW-0238">DNA-binding</keyword>
<dbReference type="InterPro" id="IPR036388">
    <property type="entry name" value="WH-like_DNA-bd_sf"/>
</dbReference>
<evidence type="ECO:0000313" key="6">
    <source>
        <dbReference type="Proteomes" id="UP000013201"/>
    </source>
</evidence>
<dbReference type="PANTHER" id="PTHR42756:SF1">
    <property type="entry name" value="TRANSCRIPTIONAL REPRESSOR OF EMRAB OPERON"/>
    <property type="match status" value="1"/>
</dbReference>
<reference evidence="5 6" key="1">
    <citation type="submission" date="2013-03" db="EMBL/GenBank/DDBJ databases">
        <authorList>
            <person name="Le V."/>
        </authorList>
    </citation>
    <scope>NUCLEOTIDE SEQUENCE [LARGE SCALE GENOMIC DNA]</scope>
    <source>
        <strain evidence="5 6">BiD32</strain>
    </source>
</reference>
<dbReference type="EMBL" id="CAVK010000039">
    <property type="protein sequence ID" value="CCW16407.1"/>
    <property type="molecule type" value="Genomic_DNA"/>
</dbReference>
<gene>
    <name evidence="5" type="ORF">EBBID32_7430</name>
</gene>
<dbReference type="PRINTS" id="PR00598">
    <property type="entry name" value="HTHMARR"/>
</dbReference>
<evidence type="ECO:0000256" key="2">
    <source>
        <dbReference type="ARBA" id="ARBA00023125"/>
    </source>
</evidence>